<evidence type="ECO:0000259" key="8">
    <source>
        <dbReference type="Pfam" id="PF00408"/>
    </source>
</evidence>
<evidence type="ECO:0000256" key="3">
    <source>
        <dbReference type="ARBA" id="ARBA00022553"/>
    </source>
</evidence>
<evidence type="ECO:0000313" key="12">
    <source>
        <dbReference type="EMBL" id="HIK00727.1"/>
    </source>
</evidence>
<protein>
    <submittedName>
        <fullName evidence="12">Phosphoglucosamine mutase</fullName>
        <ecNumber evidence="12">5.4.2.10</ecNumber>
    </submittedName>
</protein>
<dbReference type="InterPro" id="IPR005846">
    <property type="entry name" value="A-D-PHexomutase_a/b/a-III"/>
</dbReference>
<keyword evidence="3" id="KW-0597">Phosphoprotein</keyword>
<name>A0A832XJK3_9ARCH</name>
<dbReference type="GO" id="GO:0000287">
    <property type="term" value="F:magnesium ion binding"/>
    <property type="evidence" value="ECO:0007669"/>
    <property type="project" value="InterPro"/>
</dbReference>
<keyword evidence="5 7" id="KW-0460">Magnesium</keyword>
<dbReference type="SUPFAM" id="SSF53738">
    <property type="entry name" value="Phosphoglucomutase, first 3 domains"/>
    <property type="match status" value="3"/>
</dbReference>
<keyword evidence="4 7" id="KW-0479">Metal-binding</keyword>
<dbReference type="PANTHER" id="PTHR43771:SF1">
    <property type="entry name" value="PHOSPHOMANNOMUTASE"/>
    <property type="match status" value="1"/>
</dbReference>
<dbReference type="Pfam" id="PF02880">
    <property type="entry name" value="PGM_PMM_III"/>
    <property type="match status" value="1"/>
</dbReference>
<sequence length="439" mass="47849">MGTLFGTSGIRGIFGKELNLDLALKIGKAIGTYLNKGEVVIAHDPRTSSLAIENCIISGLESAGISVVRTGMIPTPTLAFAARKLNSVGIMITASHNPAEYNGVKIWNSDGSAFTSEQEDEIEKIIFSGEFKKVPWNLIAKSRSGDFSEDYIQFVTGTVAIPNRFKIALDCGNGACSIISPLVLEEFAENLKTIFTETNGIFPRGLEPSKENLIKLSQLVRKEKADLGFAHDGDGDRLALIDEKGNFVSRDDLLALLMKNELEGTSGAKIVVPIDTSKLIEDVAADYSAHVIYSKVGDVSVAQKLKEHSGTFGGEPSGCFIFPKAHMCPDGILSALKILEFLSTEGRKVSELVAELPKYHTIREVIKVRSESEKSKTYSKLSKKLKGLRPQKVSSIDGTRADFSDGWILVRPSGTEPKVRITVESRDLMRAKELLKKII</sequence>
<accession>A0A832XJK3</accession>
<feature type="domain" description="Alpha-D-phosphohexomutase alpha/beta/alpha" evidence="10">
    <location>
        <begin position="150"/>
        <end position="245"/>
    </location>
</feature>
<dbReference type="NCBIfam" id="TIGR03990">
    <property type="entry name" value="Arch_GlmM"/>
    <property type="match status" value="1"/>
</dbReference>
<dbReference type="EMBL" id="DVAB01000036">
    <property type="protein sequence ID" value="HIK00727.1"/>
    <property type="molecule type" value="Genomic_DNA"/>
</dbReference>
<evidence type="ECO:0000256" key="5">
    <source>
        <dbReference type="ARBA" id="ARBA00022842"/>
    </source>
</evidence>
<dbReference type="GO" id="GO:0005975">
    <property type="term" value="P:carbohydrate metabolic process"/>
    <property type="evidence" value="ECO:0007669"/>
    <property type="project" value="InterPro"/>
</dbReference>
<dbReference type="InterPro" id="IPR016055">
    <property type="entry name" value="A-D-PHexomutase_a/b/a-I/II/III"/>
</dbReference>
<evidence type="ECO:0000256" key="7">
    <source>
        <dbReference type="RuleBase" id="RU004326"/>
    </source>
</evidence>
<dbReference type="InterPro" id="IPR005841">
    <property type="entry name" value="Alpha-D-phosphohexomutase_SF"/>
</dbReference>
<evidence type="ECO:0000256" key="4">
    <source>
        <dbReference type="ARBA" id="ARBA00022723"/>
    </source>
</evidence>
<dbReference type="InterPro" id="IPR005844">
    <property type="entry name" value="A-D-PHexomutase_a/b/a-I"/>
</dbReference>
<feature type="domain" description="Alpha-D-phosphohexomutase alpha/beta/alpha" evidence="11">
    <location>
        <begin position="251"/>
        <end position="358"/>
    </location>
</feature>
<dbReference type="Proteomes" id="UP000646946">
    <property type="component" value="Unassembled WGS sequence"/>
</dbReference>
<dbReference type="PRINTS" id="PR00509">
    <property type="entry name" value="PGMPMM"/>
</dbReference>
<feature type="domain" description="Alpha-D-phosphohexomutase C-terminal" evidence="8">
    <location>
        <begin position="385"/>
        <end position="438"/>
    </location>
</feature>
<reference evidence="12 13" key="1">
    <citation type="journal article" name="Nat. Commun.">
        <title>Undinarchaeota illuminate DPANN phylogeny and the impact of gene transfer on archaeal evolution.</title>
        <authorList>
            <person name="Dombrowski N."/>
            <person name="Williams T.A."/>
            <person name="Sun J."/>
            <person name="Woodcroft B.J."/>
            <person name="Lee J.H."/>
            <person name="Minh B.Q."/>
            <person name="Rinke C."/>
            <person name="Spang A."/>
        </authorList>
    </citation>
    <scope>NUCLEOTIDE SEQUENCE [LARGE SCALE GENOMIC DNA]</scope>
    <source>
        <strain evidence="12">MAG_bin1129</strain>
    </source>
</reference>
<evidence type="ECO:0000256" key="2">
    <source>
        <dbReference type="ARBA" id="ARBA00010231"/>
    </source>
</evidence>
<keyword evidence="13" id="KW-1185">Reference proteome</keyword>
<dbReference type="PROSITE" id="PS00710">
    <property type="entry name" value="PGM_PMM"/>
    <property type="match status" value="1"/>
</dbReference>
<gene>
    <name evidence="12" type="primary">glmM</name>
    <name evidence="12" type="ORF">H1016_04255</name>
</gene>
<keyword evidence="6 12" id="KW-0413">Isomerase</keyword>
<dbReference type="InterPro" id="IPR024086">
    <property type="entry name" value="GlmM_arc-type"/>
</dbReference>
<comment type="cofactor">
    <cofactor evidence="1">
        <name>Mg(2+)</name>
        <dbReference type="ChEBI" id="CHEBI:18420"/>
    </cofactor>
</comment>
<comment type="similarity">
    <text evidence="2 7">Belongs to the phosphohexose mutase family.</text>
</comment>
<evidence type="ECO:0000313" key="13">
    <source>
        <dbReference type="Proteomes" id="UP000646946"/>
    </source>
</evidence>
<dbReference type="Gene3D" id="3.30.310.50">
    <property type="entry name" value="Alpha-D-phosphohexomutase, C-terminal domain"/>
    <property type="match status" value="1"/>
</dbReference>
<evidence type="ECO:0000259" key="11">
    <source>
        <dbReference type="Pfam" id="PF02880"/>
    </source>
</evidence>
<dbReference type="Pfam" id="PF02878">
    <property type="entry name" value="PGM_PMM_I"/>
    <property type="match status" value="1"/>
</dbReference>
<dbReference type="InterPro" id="IPR036900">
    <property type="entry name" value="A-D-PHexomutase_C_sf"/>
</dbReference>
<dbReference type="Gene3D" id="3.40.120.10">
    <property type="entry name" value="Alpha-D-Glucose-1,6-Bisphosphate, subunit A, domain 3"/>
    <property type="match status" value="3"/>
</dbReference>
<dbReference type="AlphaFoldDB" id="A0A832XJK3"/>
<dbReference type="Pfam" id="PF02879">
    <property type="entry name" value="PGM_PMM_II"/>
    <property type="match status" value="1"/>
</dbReference>
<dbReference type="FunFam" id="3.40.120.10:FF:000001">
    <property type="entry name" value="Phosphoglucosamine mutase"/>
    <property type="match status" value="1"/>
</dbReference>
<dbReference type="SUPFAM" id="SSF55957">
    <property type="entry name" value="Phosphoglucomutase, C-terminal domain"/>
    <property type="match status" value="1"/>
</dbReference>
<proteinExistence type="inferred from homology"/>
<comment type="caution">
    <text evidence="12">The sequence shown here is derived from an EMBL/GenBank/DDBJ whole genome shotgun (WGS) entry which is preliminary data.</text>
</comment>
<dbReference type="InterPro" id="IPR005843">
    <property type="entry name" value="A-D-PHexomutase_C"/>
</dbReference>
<organism evidence="12 13">
    <name type="scientific">Candidatus Naiadarchaeum limnaeum</name>
    <dbReference type="NCBI Taxonomy" id="2756139"/>
    <lineage>
        <taxon>Archaea</taxon>
        <taxon>Candidatus Undinarchaeota</taxon>
        <taxon>Candidatus Undinarchaeia</taxon>
        <taxon>Candidatus Naiadarchaeales</taxon>
        <taxon>Candidatus Naiadarchaeaceae</taxon>
        <taxon>Candidatus Naiadarchaeum</taxon>
    </lineage>
</organism>
<dbReference type="EC" id="5.4.2.10" evidence="12"/>
<dbReference type="GO" id="GO:0008966">
    <property type="term" value="F:phosphoglucosamine mutase activity"/>
    <property type="evidence" value="ECO:0007669"/>
    <property type="project" value="UniProtKB-EC"/>
</dbReference>
<evidence type="ECO:0000259" key="9">
    <source>
        <dbReference type="Pfam" id="PF02878"/>
    </source>
</evidence>
<evidence type="ECO:0000259" key="10">
    <source>
        <dbReference type="Pfam" id="PF02879"/>
    </source>
</evidence>
<dbReference type="InterPro" id="IPR005845">
    <property type="entry name" value="A-D-PHexomutase_a/b/a-II"/>
</dbReference>
<evidence type="ECO:0000256" key="6">
    <source>
        <dbReference type="ARBA" id="ARBA00023235"/>
    </source>
</evidence>
<dbReference type="PANTHER" id="PTHR43771">
    <property type="entry name" value="PHOSPHOMANNOMUTASE"/>
    <property type="match status" value="1"/>
</dbReference>
<dbReference type="CDD" id="cd03087">
    <property type="entry name" value="PGM_like1"/>
    <property type="match status" value="1"/>
</dbReference>
<evidence type="ECO:0000256" key="1">
    <source>
        <dbReference type="ARBA" id="ARBA00001946"/>
    </source>
</evidence>
<dbReference type="InterPro" id="IPR016066">
    <property type="entry name" value="A-D-PHexomutase_CS"/>
</dbReference>
<dbReference type="Pfam" id="PF00408">
    <property type="entry name" value="PGM_PMM_IV"/>
    <property type="match status" value="1"/>
</dbReference>
<feature type="domain" description="Alpha-D-phosphohexomutase alpha/beta/alpha" evidence="9">
    <location>
        <begin position="3"/>
        <end position="132"/>
    </location>
</feature>